<proteinExistence type="predicted"/>
<dbReference type="AlphaFoldDB" id="A0A450U2R4"/>
<accession>A0A450U2R4</accession>
<evidence type="ECO:0000313" key="1">
    <source>
        <dbReference type="EMBL" id="VFJ77406.1"/>
    </source>
</evidence>
<name>A0A450U2R4_9GAMM</name>
<organism evidence="1">
    <name type="scientific">Candidatus Kentrum sp. FW</name>
    <dbReference type="NCBI Taxonomy" id="2126338"/>
    <lineage>
        <taxon>Bacteria</taxon>
        <taxon>Pseudomonadati</taxon>
        <taxon>Pseudomonadota</taxon>
        <taxon>Gammaproteobacteria</taxon>
        <taxon>Candidatus Kentrum</taxon>
    </lineage>
</organism>
<protein>
    <submittedName>
        <fullName evidence="1">Uncharacterized protein</fullName>
    </submittedName>
</protein>
<dbReference type="EMBL" id="CAADFE010000122">
    <property type="protein sequence ID" value="VFJ77406.1"/>
    <property type="molecule type" value="Genomic_DNA"/>
</dbReference>
<reference evidence="1" key="1">
    <citation type="submission" date="2019-02" db="EMBL/GenBank/DDBJ databases">
        <authorList>
            <person name="Gruber-Vodicka R. H."/>
            <person name="Seah K. B. B."/>
        </authorList>
    </citation>
    <scope>NUCLEOTIDE SEQUENCE</scope>
    <source>
        <strain evidence="1">BECK_BZ131</strain>
    </source>
</reference>
<gene>
    <name evidence="1" type="ORF">BECKFW1821C_GA0114237_112212</name>
</gene>
<sequence length="97" mass="11293">MRFFCDFSGIPGKTEFTGFHTRNPVTLKTSLVGDEIHVGQRNVFPEYYPIPLQSFPNIIRDDLDERVWAVKNNAVLDEFIRPRHRCAEGETRLPQDE</sequence>